<dbReference type="CDD" id="cd04222">
    <property type="entry name" value="CuRO_1_ceruloplasmin"/>
    <property type="match status" value="1"/>
</dbReference>
<dbReference type="FunFam" id="2.60.40.420:FF:000009">
    <property type="entry name" value="Ceruloplasmin"/>
    <property type="match status" value="1"/>
</dbReference>
<comment type="similarity">
    <text evidence="1">Belongs to the multicopper oxidase family.</text>
</comment>
<keyword evidence="2" id="KW-0479">Metal-binding</keyword>
<dbReference type="InterPro" id="IPR008972">
    <property type="entry name" value="Cupredoxin"/>
</dbReference>
<gene>
    <name evidence="10" type="primary">HEPH</name>
</gene>
<dbReference type="Proteomes" id="UP000233200">
    <property type="component" value="Unplaced"/>
</dbReference>
<dbReference type="Pfam" id="PF07732">
    <property type="entry name" value="Cu-oxidase_3"/>
    <property type="match status" value="1"/>
</dbReference>
<dbReference type="FunFam" id="2.60.40.420:FF:000028">
    <property type="entry name" value="Ceruloplasmin"/>
    <property type="match status" value="1"/>
</dbReference>
<dbReference type="PANTHER" id="PTHR11709:SF221">
    <property type="entry name" value="HEPHAESTIN"/>
    <property type="match status" value="1"/>
</dbReference>
<feature type="domain" description="Plastocyanin-like" evidence="9">
    <location>
        <begin position="98"/>
        <end position="204"/>
    </location>
</feature>
<organism evidence="10 11">
    <name type="scientific">Rhinopithecus roxellana</name>
    <name type="common">Golden snub-nosed monkey</name>
    <name type="synonym">Pygathrix roxellana</name>
    <dbReference type="NCBI Taxonomy" id="61622"/>
    <lineage>
        <taxon>Eukaryota</taxon>
        <taxon>Metazoa</taxon>
        <taxon>Chordata</taxon>
        <taxon>Craniata</taxon>
        <taxon>Vertebrata</taxon>
        <taxon>Euteleostomi</taxon>
        <taxon>Mammalia</taxon>
        <taxon>Eutheria</taxon>
        <taxon>Euarchontoglires</taxon>
        <taxon>Primates</taxon>
        <taxon>Haplorrhini</taxon>
        <taxon>Catarrhini</taxon>
        <taxon>Cercopithecidae</taxon>
        <taxon>Colobinae</taxon>
        <taxon>Rhinopithecus</taxon>
    </lineage>
</organism>
<proteinExistence type="inferred from homology"/>
<evidence type="ECO:0000256" key="5">
    <source>
        <dbReference type="ARBA" id="ARBA00023002"/>
    </source>
</evidence>
<keyword evidence="3 8" id="KW-0732">Signal</keyword>
<dbReference type="PANTHER" id="PTHR11709">
    <property type="entry name" value="MULTI-COPPER OXIDASE"/>
    <property type="match status" value="1"/>
</dbReference>
<dbReference type="InterPro" id="IPR033138">
    <property type="entry name" value="Cu_oxidase_CS"/>
</dbReference>
<dbReference type="GO" id="GO:0016323">
    <property type="term" value="C:basolateral plasma membrane"/>
    <property type="evidence" value="ECO:0007669"/>
    <property type="project" value="Ensembl"/>
</dbReference>
<dbReference type="InterPro" id="IPR045087">
    <property type="entry name" value="Cu-oxidase_fam"/>
</dbReference>
<evidence type="ECO:0000256" key="7">
    <source>
        <dbReference type="ARBA" id="ARBA00023180"/>
    </source>
</evidence>
<reference evidence="10" key="2">
    <citation type="submission" date="2025-09" db="UniProtKB">
        <authorList>
            <consortium name="Ensembl"/>
        </authorList>
    </citation>
    <scope>IDENTIFICATION</scope>
</reference>
<keyword evidence="11" id="KW-1185">Reference proteome</keyword>
<dbReference type="GeneTree" id="ENSGT00940000158517"/>
<evidence type="ECO:0000256" key="4">
    <source>
        <dbReference type="ARBA" id="ARBA00022737"/>
    </source>
</evidence>
<dbReference type="Ensembl" id="ENSRROT00000037077.1">
    <property type="protein sequence ID" value="ENSRROP00000012954.1"/>
    <property type="gene ID" value="ENSRROG00000030770.1"/>
</dbReference>
<feature type="chain" id="PRO_5014366710" evidence="8">
    <location>
        <begin position="24"/>
        <end position="846"/>
    </location>
</feature>
<evidence type="ECO:0000313" key="10">
    <source>
        <dbReference type="Ensembl" id="ENSRROP00000012954.1"/>
    </source>
</evidence>
<dbReference type="OMA" id="YCQEGSH"/>
<dbReference type="GO" id="GO:0004322">
    <property type="term" value="F:ferroxidase activity"/>
    <property type="evidence" value="ECO:0007669"/>
    <property type="project" value="Ensembl"/>
</dbReference>
<keyword evidence="4" id="KW-0677">Repeat</keyword>
<evidence type="ECO:0000256" key="2">
    <source>
        <dbReference type="ARBA" id="ARBA00022723"/>
    </source>
</evidence>
<dbReference type="Gene3D" id="2.60.40.420">
    <property type="entry name" value="Cupredoxins - blue copper proteins"/>
    <property type="match status" value="4"/>
</dbReference>
<name>A0A2K6P8Z3_RHIRO</name>
<dbReference type="SUPFAM" id="SSF49503">
    <property type="entry name" value="Cupredoxins"/>
    <property type="match status" value="5"/>
</dbReference>
<evidence type="ECO:0000259" key="9">
    <source>
        <dbReference type="Pfam" id="PF07732"/>
    </source>
</evidence>
<feature type="signal peptide" evidence="8">
    <location>
        <begin position="1"/>
        <end position="23"/>
    </location>
</feature>
<dbReference type="GO" id="GO:0005507">
    <property type="term" value="F:copper ion binding"/>
    <property type="evidence" value="ECO:0007669"/>
    <property type="project" value="InterPro"/>
</dbReference>
<dbReference type="GO" id="GO:0006826">
    <property type="term" value="P:iron ion transport"/>
    <property type="evidence" value="ECO:0007669"/>
    <property type="project" value="TreeGrafter"/>
</dbReference>
<keyword evidence="7" id="KW-0325">Glycoprotein</keyword>
<accession>A0A2K6P8Z3</accession>
<evidence type="ECO:0000256" key="6">
    <source>
        <dbReference type="ARBA" id="ARBA00023157"/>
    </source>
</evidence>
<keyword evidence="5" id="KW-0560">Oxidoreductase</keyword>
<protein>
    <submittedName>
        <fullName evidence="10">Hephaestin</fullName>
    </submittedName>
</protein>
<evidence type="ECO:0000256" key="3">
    <source>
        <dbReference type="ARBA" id="ARBA00022729"/>
    </source>
</evidence>
<dbReference type="CDD" id="cd11022">
    <property type="entry name" value="CuRO_4_ceruloplasmin"/>
    <property type="match status" value="1"/>
</dbReference>
<dbReference type="CDD" id="cd11021">
    <property type="entry name" value="CuRO_2_ceruloplasmin"/>
    <property type="match status" value="1"/>
</dbReference>
<dbReference type="InterPro" id="IPR011707">
    <property type="entry name" value="Cu-oxidase-like_N"/>
</dbReference>
<evidence type="ECO:0000313" key="11">
    <source>
        <dbReference type="Proteomes" id="UP000233200"/>
    </source>
</evidence>
<sequence length="846" mass="95514">MESGHLLWALLFMQSLWPQLTDGATRVYYLGIRDVQWNYAPKGRNVITNQPLDSDIVASSFLKSDRNRIGGIYKKTIYKEYKDDSYTDEVAQPAWLGFLGPVLQAEVGDVILIHLKNFATRPYTIHPHGVFYEKDSEGSLYPDGSSGPLKADDSVPPGGSHIYNWTIPESHAPTDADPACLTWIYHSHVDAPRDIATGLIGPLITCKRGTTLDGNSPPQRRDVDHDFFLLFSVVDENLSWHLDENIATYCSDPASVDKEDETFQESNKMHAINGFVFGNLPELNMCAQRRVAWHLFGMGNEVDVHTAFFHGQMLTTRGHHTDVAQIFPATFVTAEMVPWEPGTWLVSCQVNSHFRDGMQALYKVKSCSMAPPLDLLTGKVRQYFIEAHEIQWNYGPMGHDGSTGKNLREPGSISDKFFQKSSSRIGGTYWKVRYEAFQDETFQEKMQLEEDRHLGILGPVIRAEVGDTIQVVFYNRASQPFSIQPHGVFYEKDYEGTVYNDDPIRDTNSGLVGPLLVCRAGALGADGKQKGVDKEFFLLFTVLDENKSWYSNANQAAAMLDFRLLSEDIEGFQDSNRMHAINGFLFSNLPRLDMCKGDTVAWHLLGLGTETDVHGVMFQGNTVQLQGMRKGAAMLFPHTFVMAIMHPDNLGTFEIYCQAGSHREAGMRAIYNVSQCPGHQATPRQRYQAARIYYIMAEEVEWDYCPDRSWELEWHNQSEKDSYGYIFLNNKDGLLGSRYKKAVFREYTDATFRIPRPRTGPEEHLGILGPLIKGEVGDILTVIFKNNASRPYSVHAHGVLESTTGWPLAAEPGEWGHLVKEQGTCINSASGFWIVPLKIMYFRLEW</sequence>
<reference evidence="10" key="1">
    <citation type="submission" date="2025-08" db="UniProtKB">
        <authorList>
            <consortium name="Ensembl"/>
        </authorList>
    </citation>
    <scope>IDENTIFICATION</scope>
</reference>
<evidence type="ECO:0000256" key="1">
    <source>
        <dbReference type="ARBA" id="ARBA00010609"/>
    </source>
</evidence>
<dbReference type="PROSITE" id="PS00079">
    <property type="entry name" value="MULTICOPPER_OXIDASE1"/>
    <property type="match status" value="2"/>
</dbReference>
<dbReference type="AlphaFoldDB" id="A0A2K6P8Z3"/>
<keyword evidence="6" id="KW-1015">Disulfide bond</keyword>
<dbReference type="STRING" id="61622.ENSRROP00000012954"/>
<evidence type="ECO:0000256" key="8">
    <source>
        <dbReference type="SAM" id="SignalP"/>
    </source>
</evidence>